<evidence type="ECO:0000256" key="1">
    <source>
        <dbReference type="ARBA" id="ARBA00008520"/>
    </source>
</evidence>
<dbReference type="CDD" id="cd14748">
    <property type="entry name" value="PBP2_UgpB"/>
    <property type="match status" value="1"/>
</dbReference>
<dbReference type="Pfam" id="PF01547">
    <property type="entry name" value="SBP_bac_1"/>
    <property type="match status" value="1"/>
</dbReference>
<evidence type="ECO:0000313" key="5">
    <source>
        <dbReference type="EMBL" id="GAA5116589.1"/>
    </source>
</evidence>
<dbReference type="Proteomes" id="UP001500804">
    <property type="component" value="Unassembled WGS sequence"/>
</dbReference>
<comment type="similarity">
    <text evidence="1">Belongs to the bacterial solute-binding protein 1 family.</text>
</comment>
<dbReference type="RefSeq" id="WP_345604315.1">
    <property type="nucleotide sequence ID" value="NZ_BAABJO010000005.1"/>
</dbReference>
<evidence type="ECO:0000256" key="2">
    <source>
        <dbReference type="ARBA" id="ARBA00022448"/>
    </source>
</evidence>
<dbReference type="EMBL" id="BAABJO010000005">
    <property type="protein sequence ID" value="GAA5116589.1"/>
    <property type="molecule type" value="Genomic_DNA"/>
</dbReference>
<feature type="chain" id="PRO_5046218438" evidence="4">
    <location>
        <begin position="24"/>
        <end position="429"/>
    </location>
</feature>
<reference evidence="6" key="1">
    <citation type="journal article" date="2019" name="Int. J. Syst. Evol. Microbiol.">
        <title>The Global Catalogue of Microorganisms (GCM) 10K type strain sequencing project: providing services to taxonomists for standard genome sequencing and annotation.</title>
        <authorList>
            <consortium name="The Broad Institute Genomics Platform"/>
            <consortium name="The Broad Institute Genome Sequencing Center for Infectious Disease"/>
            <person name="Wu L."/>
            <person name="Ma J."/>
        </authorList>
    </citation>
    <scope>NUCLEOTIDE SEQUENCE [LARGE SCALE GENOMIC DNA]</scope>
    <source>
        <strain evidence="6">JCM 18302</strain>
    </source>
</reference>
<name>A0ABP9NEL8_9PSEU</name>
<organism evidence="5 6">
    <name type="scientific">Pseudonocardia adelaidensis</name>
    <dbReference type="NCBI Taxonomy" id="648754"/>
    <lineage>
        <taxon>Bacteria</taxon>
        <taxon>Bacillati</taxon>
        <taxon>Actinomycetota</taxon>
        <taxon>Actinomycetes</taxon>
        <taxon>Pseudonocardiales</taxon>
        <taxon>Pseudonocardiaceae</taxon>
        <taxon>Pseudonocardia</taxon>
    </lineage>
</organism>
<evidence type="ECO:0000313" key="6">
    <source>
        <dbReference type="Proteomes" id="UP001500804"/>
    </source>
</evidence>
<dbReference type="SUPFAM" id="SSF53850">
    <property type="entry name" value="Periplasmic binding protein-like II"/>
    <property type="match status" value="1"/>
</dbReference>
<sequence length="429" mass="45727">MTIRHRSVLRAVAAAAAGLVALAACGGPAPGDDGDGAMSGEISLLTPIFEEADGHAVLEQQLAAFAQQHPGVTVKPDYTSYNKLNEKLTTSIASGQPYDVMLMGAGWIPPFAAKGVLADLQKDPAELASQYYEGALSPGLYQDKVYGLPIMMDTRIGIYRKDLFAQAGITEPPKNFAELREYGKRLTQRGPDGKLAVAGLDVLGIDPRQEFLTLLWAAGGELFGLDGSPAFNSPAGVKALQTMSDVIQVDRSEDIGWTEPNSKTGNVMAQGRVAMMVGHHNFWTAIQRENPDLIAQDKLGFFVIQDERPAMFQGGTLATVAAQSKHPAAATALAEFLASEGPALAANQQRGNIPALKSLESSDFVQQNKAIQFAMQHFDSVHSEGGVPQWLDIRDKFKPAIESAMLGQKTPQQALDDLAAEASAALAGR</sequence>
<proteinExistence type="inferred from homology"/>
<evidence type="ECO:0000256" key="3">
    <source>
        <dbReference type="ARBA" id="ARBA00022729"/>
    </source>
</evidence>
<keyword evidence="2" id="KW-0813">Transport</keyword>
<accession>A0ABP9NEL8</accession>
<evidence type="ECO:0000256" key="4">
    <source>
        <dbReference type="SAM" id="SignalP"/>
    </source>
</evidence>
<dbReference type="PANTHER" id="PTHR30061">
    <property type="entry name" value="MALTOSE-BINDING PERIPLASMIC PROTEIN"/>
    <property type="match status" value="1"/>
</dbReference>
<dbReference type="PANTHER" id="PTHR30061:SF50">
    <property type="entry name" value="MALTOSE_MALTODEXTRIN-BINDING PERIPLASMIC PROTEIN"/>
    <property type="match status" value="1"/>
</dbReference>
<protein>
    <submittedName>
        <fullName evidence="5">ABC transporter substrate-binding protein</fullName>
    </submittedName>
</protein>
<keyword evidence="6" id="KW-1185">Reference proteome</keyword>
<dbReference type="Gene3D" id="3.40.190.10">
    <property type="entry name" value="Periplasmic binding protein-like II"/>
    <property type="match status" value="2"/>
</dbReference>
<dbReference type="InterPro" id="IPR006059">
    <property type="entry name" value="SBP"/>
</dbReference>
<comment type="caution">
    <text evidence="5">The sequence shown here is derived from an EMBL/GenBank/DDBJ whole genome shotgun (WGS) entry which is preliminary data.</text>
</comment>
<dbReference type="PROSITE" id="PS51257">
    <property type="entry name" value="PROKAR_LIPOPROTEIN"/>
    <property type="match status" value="1"/>
</dbReference>
<gene>
    <name evidence="5" type="ORF">GCM10023320_17270</name>
</gene>
<keyword evidence="3 4" id="KW-0732">Signal</keyword>
<feature type="signal peptide" evidence="4">
    <location>
        <begin position="1"/>
        <end position="23"/>
    </location>
</feature>